<accession>A0A2T3Z9W9</accession>
<keyword evidence="3" id="KW-1185">Reference proteome</keyword>
<protein>
    <submittedName>
        <fullName evidence="2">Uncharacterized protein</fullName>
    </submittedName>
</protein>
<evidence type="ECO:0000313" key="2">
    <source>
        <dbReference type="EMBL" id="PTB41595.1"/>
    </source>
</evidence>
<dbReference type="Proteomes" id="UP000240493">
    <property type="component" value="Unassembled WGS sequence"/>
</dbReference>
<organism evidence="2 3">
    <name type="scientific">Trichoderma asperellum (strain ATCC 204424 / CBS 433.97 / NBRC 101777)</name>
    <dbReference type="NCBI Taxonomy" id="1042311"/>
    <lineage>
        <taxon>Eukaryota</taxon>
        <taxon>Fungi</taxon>
        <taxon>Dikarya</taxon>
        <taxon>Ascomycota</taxon>
        <taxon>Pezizomycotina</taxon>
        <taxon>Sordariomycetes</taxon>
        <taxon>Hypocreomycetidae</taxon>
        <taxon>Hypocreales</taxon>
        <taxon>Hypocreaceae</taxon>
        <taxon>Trichoderma</taxon>
    </lineage>
</organism>
<reference evidence="2 3" key="1">
    <citation type="submission" date="2016-07" db="EMBL/GenBank/DDBJ databases">
        <title>Multiple horizontal gene transfer events from other fungi enriched the ability of initially mycotrophic Trichoderma (Ascomycota) to feed on dead plant biomass.</title>
        <authorList>
            <consortium name="DOE Joint Genome Institute"/>
            <person name="Aerts A."/>
            <person name="Atanasova L."/>
            <person name="Chenthamara K."/>
            <person name="Zhang J."/>
            <person name="Grujic M."/>
            <person name="Henrissat B."/>
            <person name="Kuo A."/>
            <person name="Salamov A."/>
            <person name="Lipzen A."/>
            <person name="Labutti K."/>
            <person name="Barry K."/>
            <person name="Miao Y."/>
            <person name="Rahimi M.J."/>
            <person name="Shen Q."/>
            <person name="Grigoriev I.V."/>
            <person name="Kubicek C.P."/>
            <person name="Druzhinina I.S."/>
        </authorList>
    </citation>
    <scope>NUCLEOTIDE SEQUENCE [LARGE SCALE GENOMIC DNA]</scope>
    <source>
        <strain evidence="2 3">CBS 433.97</strain>
    </source>
</reference>
<feature type="compositionally biased region" description="Basic and acidic residues" evidence="1">
    <location>
        <begin position="1"/>
        <end position="10"/>
    </location>
</feature>
<evidence type="ECO:0000256" key="1">
    <source>
        <dbReference type="SAM" id="MobiDB-lite"/>
    </source>
</evidence>
<gene>
    <name evidence="2" type="ORF">M441DRAFT_46734</name>
</gene>
<dbReference type="AlphaFoldDB" id="A0A2T3Z9W9"/>
<evidence type="ECO:0000313" key="3">
    <source>
        <dbReference type="Proteomes" id="UP000240493"/>
    </source>
</evidence>
<name>A0A2T3Z9W9_TRIA4</name>
<feature type="region of interest" description="Disordered" evidence="1">
    <location>
        <begin position="1"/>
        <end position="20"/>
    </location>
</feature>
<proteinExistence type="predicted"/>
<dbReference type="EMBL" id="KZ679261">
    <property type="protein sequence ID" value="PTB41595.1"/>
    <property type="molecule type" value="Genomic_DNA"/>
</dbReference>
<sequence length="240" mass="25426">MTKWPSDEQGQRGPQKMVPTRVGLTRSRALGARGVRRLWDRATGFCSRRMGVGDVAEGLGQATQAAMASASRAGGCRLLDAILAAGVPSDGDKHRRHTVNIIYKCCTLTAAMCAGSSKAGRCIRARSVGCAKSTTGLCHNATQPLCGCIAATHACFLRAALACAVPAAAVLVITFMHTYAYGTAHTQIEYICWWGMAEKKLNRNLRASQLGAEYLPVASIKDIVGSPGPDRLVRGEALHA</sequence>